<evidence type="ECO:0000256" key="1">
    <source>
        <dbReference type="SAM" id="MobiDB-lite"/>
    </source>
</evidence>
<comment type="caution">
    <text evidence="2">The sequence shown here is derived from an EMBL/GenBank/DDBJ whole genome shotgun (WGS) entry which is preliminary data.</text>
</comment>
<feature type="compositionally biased region" description="Low complexity" evidence="1">
    <location>
        <begin position="183"/>
        <end position="195"/>
    </location>
</feature>
<sequence length="303" mass="34576">MKVHDAALLGASRPPVALRERSLAVRRHKALHPQHHWWRKREAPGAASCELSRLSFLSPLEKFRMKAGISPDLKKTVVNCSDFDRASSSVVVTFATKEISAQVCNLKSMLFLNSQIEFRSVDNRTLSPIRMESDIYEEATLNGDNSDTEEDVRLLSDEEEAPETCINGSIDLNRKIPSPPPNDNNNNIYSTSNDSQHLHASIKERAEIELEPEESLQNLHLKVAFLEVKAQESIRSRNKKSNISDDVSRLNKQPLTEKVVQSKNHHLKASMSVQHKYSNRIQLLFENIQDPFFPFSFRFVFDR</sequence>
<dbReference type="AlphaFoldDB" id="A0AAE1H4U5"/>
<accession>A0AAE1H4U5</accession>
<proteinExistence type="predicted"/>
<reference evidence="2" key="1">
    <citation type="submission" date="2021-07" db="EMBL/GenBank/DDBJ databases">
        <authorList>
            <person name="Catto M.A."/>
            <person name="Jacobson A."/>
            <person name="Kennedy G."/>
            <person name="Labadie P."/>
            <person name="Hunt B.G."/>
            <person name="Srinivasan R."/>
        </authorList>
    </citation>
    <scope>NUCLEOTIDE SEQUENCE</scope>
    <source>
        <strain evidence="2">PL_HMW_Pooled</strain>
        <tissue evidence="2">Head</tissue>
    </source>
</reference>
<keyword evidence="3" id="KW-1185">Reference proteome</keyword>
<dbReference type="EMBL" id="JAHWGI010000394">
    <property type="protein sequence ID" value="KAK3914847.1"/>
    <property type="molecule type" value="Genomic_DNA"/>
</dbReference>
<name>A0AAE1H4U5_9NEOP</name>
<gene>
    <name evidence="2" type="ORF">KUF71_005535</name>
</gene>
<organism evidence="2 3">
    <name type="scientific">Frankliniella fusca</name>
    <dbReference type="NCBI Taxonomy" id="407009"/>
    <lineage>
        <taxon>Eukaryota</taxon>
        <taxon>Metazoa</taxon>
        <taxon>Ecdysozoa</taxon>
        <taxon>Arthropoda</taxon>
        <taxon>Hexapoda</taxon>
        <taxon>Insecta</taxon>
        <taxon>Pterygota</taxon>
        <taxon>Neoptera</taxon>
        <taxon>Paraneoptera</taxon>
        <taxon>Thysanoptera</taxon>
        <taxon>Terebrantia</taxon>
        <taxon>Thripoidea</taxon>
        <taxon>Thripidae</taxon>
        <taxon>Frankliniella</taxon>
    </lineage>
</organism>
<reference evidence="2" key="2">
    <citation type="journal article" date="2023" name="BMC Genomics">
        <title>Pest status, molecular evolution, and epigenetic factors derived from the genome assembly of Frankliniella fusca, a thysanopteran phytovirus vector.</title>
        <authorList>
            <person name="Catto M.A."/>
            <person name="Labadie P.E."/>
            <person name="Jacobson A.L."/>
            <person name="Kennedy G.G."/>
            <person name="Srinivasan R."/>
            <person name="Hunt B.G."/>
        </authorList>
    </citation>
    <scope>NUCLEOTIDE SEQUENCE</scope>
    <source>
        <strain evidence="2">PL_HMW_Pooled</strain>
    </source>
</reference>
<evidence type="ECO:0000313" key="2">
    <source>
        <dbReference type="EMBL" id="KAK3914847.1"/>
    </source>
</evidence>
<dbReference type="Proteomes" id="UP001219518">
    <property type="component" value="Unassembled WGS sequence"/>
</dbReference>
<protein>
    <submittedName>
        <fullName evidence="2">mRNA-capping enzyme</fullName>
    </submittedName>
</protein>
<evidence type="ECO:0000313" key="3">
    <source>
        <dbReference type="Proteomes" id="UP001219518"/>
    </source>
</evidence>
<feature type="region of interest" description="Disordered" evidence="1">
    <location>
        <begin position="166"/>
        <end position="196"/>
    </location>
</feature>